<dbReference type="GO" id="GO:0020037">
    <property type="term" value="F:heme binding"/>
    <property type="evidence" value="ECO:0007669"/>
    <property type="project" value="InterPro"/>
</dbReference>
<dbReference type="Proteomes" id="UP000053825">
    <property type="component" value="Unassembled WGS sequence"/>
</dbReference>
<dbReference type="Pfam" id="PF00067">
    <property type="entry name" value="p450"/>
    <property type="match status" value="1"/>
</dbReference>
<evidence type="ECO:0000256" key="2">
    <source>
        <dbReference type="ARBA" id="ARBA00010617"/>
    </source>
</evidence>
<reference evidence="9 10" key="1">
    <citation type="submission" date="2015-07" db="EMBL/GenBank/DDBJ databases">
        <title>The genome of Habropoda laboriosa.</title>
        <authorList>
            <person name="Pan H."/>
            <person name="Kapheim K."/>
        </authorList>
    </citation>
    <scope>NUCLEOTIDE SEQUENCE [LARGE SCALE GENOMIC DNA]</scope>
    <source>
        <strain evidence="9">0110345459</strain>
    </source>
</reference>
<feature type="binding site" description="axial binding residue" evidence="7">
    <location>
        <position position="455"/>
    </location>
    <ligand>
        <name>heme</name>
        <dbReference type="ChEBI" id="CHEBI:30413"/>
    </ligand>
    <ligandPart>
        <name>Fe</name>
        <dbReference type="ChEBI" id="CHEBI:18248"/>
    </ligandPart>
</feature>
<protein>
    <submittedName>
        <fullName evidence="9">Cytochrome P450 307a1</fullName>
    </submittedName>
</protein>
<dbReference type="InterPro" id="IPR001128">
    <property type="entry name" value="Cyt_P450"/>
</dbReference>
<dbReference type="InterPro" id="IPR017972">
    <property type="entry name" value="Cyt_P450_CS"/>
</dbReference>
<dbReference type="GO" id="GO:0005506">
    <property type="term" value="F:iron ion binding"/>
    <property type="evidence" value="ECO:0007669"/>
    <property type="project" value="InterPro"/>
</dbReference>
<evidence type="ECO:0000256" key="1">
    <source>
        <dbReference type="ARBA" id="ARBA00001971"/>
    </source>
</evidence>
<dbReference type="PRINTS" id="PR00463">
    <property type="entry name" value="EP450I"/>
</dbReference>
<keyword evidence="7 8" id="KW-0349">Heme</keyword>
<dbReference type="InterPro" id="IPR002401">
    <property type="entry name" value="Cyt_P450_E_grp-I"/>
</dbReference>
<keyword evidence="4 8" id="KW-0560">Oxidoreductase</keyword>
<comment type="similarity">
    <text evidence="2 8">Belongs to the cytochrome P450 family.</text>
</comment>
<dbReference type="PANTHER" id="PTHR24303">
    <property type="entry name" value="HEME-BINDING MONOOXYGENASE FAMILY"/>
    <property type="match status" value="1"/>
</dbReference>
<name>A0A0L7R8U4_9HYME</name>
<evidence type="ECO:0000313" key="10">
    <source>
        <dbReference type="Proteomes" id="UP000053825"/>
    </source>
</evidence>
<dbReference type="SUPFAM" id="SSF48264">
    <property type="entry name" value="Cytochrome P450"/>
    <property type="match status" value="1"/>
</dbReference>
<dbReference type="AlphaFoldDB" id="A0A0L7R8U4"/>
<evidence type="ECO:0000256" key="3">
    <source>
        <dbReference type="ARBA" id="ARBA00022723"/>
    </source>
</evidence>
<gene>
    <name evidence="9" type="ORF">WH47_00160</name>
</gene>
<dbReference type="GO" id="GO:0016705">
    <property type="term" value="F:oxidoreductase activity, acting on paired donors, with incorporation or reduction of molecular oxygen"/>
    <property type="evidence" value="ECO:0007669"/>
    <property type="project" value="InterPro"/>
</dbReference>
<organism evidence="9 10">
    <name type="scientific">Habropoda laboriosa</name>
    <dbReference type="NCBI Taxonomy" id="597456"/>
    <lineage>
        <taxon>Eukaryota</taxon>
        <taxon>Metazoa</taxon>
        <taxon>Ecdysozoa</taxon>
        <taxon>Arthropoda</taxon>
        <taxon>Hexapoda</taxon>
        <taxon>Insecta</taxon>
        <taxon>Pterygota</taxon>
        <taxon>Neoptera</taxon>
        <taxon>Endopterygota</taxon>
        <taxon>Hymenoptera</taxon>
        <taxon>Apocrita</taxon>
        <taxon>Aculeata</taxon>
        <taxon>Apoidea</taxon>
        <taxon>Anthophila</taxon>
        <taxon>Apidae</taxon>
        <taxon>Habropoda</taxon>
    </lineage>
</organism>
<sequence>MIPLTATTCFLIAITFLALALILLDHLRSKKTTKNIVVDGDDEHILPEPPGPKPWPILGSLHILGRYDVPYKAFADLVRDFDCQVIKLRMGSMPCVVVNGLENIKEVLTIKGHHFDSRPNFARYHLLFGGNKENSLAFCNWSEVQKNRREMLRAHTFPRAFSSRFNQLNDIIGDEMNVLVNHLASLSNTNVHAKPLILHSCANIFITYLCSKNFPLDHSGFRNMVGNFDKVFFEVNQGYAADFLPFLMPLHHRNMARMAHWSHAIRKFVVKNVISERSDNWNGVVPEKDYLDCLINHLKTGTEPQVSWNTTLFVMEDIIGGHSAIGNLLVKVLGFLTTRPHVQKRAQEEIDAIGLAGSFVGLEYRRSLPYVEAIILETIRIIASPIVPHVANQDSSIAGYRIKKDTFIFLNNYELNMSKDLWTAPEEFIPDRFVQNGRLLKPEHFLPFGGGRRSCMGYKLVQYLSFAILATLLKNFTIKALPNEDYTIPIGNLALPEMTFNVRFERR</sequence>
<evidence type="ECO:0000256" key="8">
    <source>
        <dbReference type="RuleBase" id="RU000461"/>
    </source>
</evidence>
<dbReference type="OrthoDB" id="1470350at2759"/>
<dbReference type="PRINTS" id="PR00385">
    <property type="entry name" value="P450"/>
</dbReference>
<keyword evidence="5 7" id="KW-0408">Iron</keyword>
<proteinExistence type="inferred from homology"/>
<dbReference type="EMBL" id="KQ414631">
    <property type="protein sequence ID" value="KOC67290.1"/>
    <property type="molecule type" value="Genomic_DNA"/>
</dbReference>
<dbReference type="PROSITE" id="PS00086">
    <property type="entry name" value="CYTOCHROME_P450"/>
    <property type="match status" value="1"/>
</dbReference>
<evidence type="ECO:0000256" key="4">
    <source>
        <dbReference type="ARBA" id="ARBA00023002"/>
    </source>
</evidence>
<dbReference type="STRING" id="597456.A0A0L7R8U4"/>
<evidence type="ECO:0000256" key="6">
    <source>
        <dbReference type="ARBA" id="ARBA00023033"/>
    </source>
</evidence>
<dbReference type="InterPro" id="IPR036396">
    <property type="entry name" value="Cyt_P450_sf"/>
</dbReference>
<evidence type="ECO:0000256" key="5">
    <source>
        <dbReference type="ARBA" id="ARBA00023004"/>
    </source>
</evidence>
<comment type="cofactor">
    <cofactor evidence="1 7">
        <name>heme</name>
        <dbReference type="ChEBI" id="CHEBI:30413"/>
    </cofactor>
</comment>
<dbReference type="GO" id="GO:0004497">
    <property type="term" value="F:monooxygenase activity"/>
    <property type="evidence" value="ECO:0007669"/>
    <property type="project" value="UniProtKB-KW"/>
</dbReference>
<evidence type="ECO:0000256" key="7">
    <source>
        <dbReference type="PIRSR" id="PIRSR602401-1"/>
    </source>
</evidence>
<evidence type="ECO:0000313" key="9">
    <source>
        <dbReference type="EMBL" id="KOC67290.1"/>
    </source>
</evidence>
<keyword evidence="10" id="KW-1185">Reference proteome</keyword>
<keyword evidence="3 7" id="KW-0479">Metal-binding</keyword>
<dbReference type="PANTHER" id="PTHR24303:SF27">
    <property type="entry name" value="CYTOCHROME P450 307B1"/>
    <property type="match status" value="1"/>
</dbReference>
<dbReference type="Gene3D" id="1.10.630.10">
    <property type="entry name" value="Cytochrome P450"/>
    <property type="match status" value="1"/>
</dbReference>
<keyword evidence="6 8" id="KW-0503">Monooxygenase</keyword>
<accession>A0A0L7R8U4</accession>